<dbReference type="AlphaFoldDB" id="A0AAD4CCM2"/>
<proteinExistence type="predicted"/>
<organism evidence="1 2">
    <name type="scientific">Aspergillus nanangensis</name>
    <dbReference type="NCBI Taxonomy" id="2582783"/>
    <lineage>
        <taxon>Eukaryota</taxon>
        <taxon>Fungi</taxon>
        <taxon>Dikarya</taxon>
        <taxon>Ascomycota</taxon>
        <taxon>Pezizomycotina</taxon>
        <taxon>Eurotiomycetes</taxon>
        <taxon>Eurotiomycetidae</taxon>
        <taxon>Eurotiales</taxon>
        <taxon>Aspergillaceae</taxon>
        <taxon>Aspergillus</taxon>
        <taxon>Aspergillus subgen. Circumdati</taxon>
    </lineage>
</organism>
<evidence type="ECO:0000313" key="2">
    <source>
        <dbReference type="Proteomes" id="UP001194746"/>
    </source>
</evidence>
<sequence>MVEDHPTGDWDEDFDVSQEVMIPQFLGSQGIKKHNDPYFRSRNPCLHYHIWDTVEDTESVFVTLGVHENPSSLASQLSLNMLEMWMCLVFQTLTPLHLYEYLPNHIGKLWSGNHLNVALPLWQGFTGNEKAVKDAAGGRIAFQQFLASSDPTIRAWAEHARDAFNDIRNSPDPILRDYYKKLYLERRIRAQKTLEDKKAENVKQYLIGAETQVRISHSDLKDEDMVFLIQPAD</sequence>
<keyword evidence="2" id="KW-1185">Reference proteome</keyword>
<dbReference type="Proteomes" id="UP001194746">
    <property type="component" value="Unassembled WGS sequence"/>
</dbReference>
<reference evidence="1" key="1">
    <citation type="journal article" date="2019" name="Beilstein J. Org. Chem.">
        <title>Nanangenines: drimane sesquiterpenoids as the dominant metabolite cohort of a novel Australian fungus, Aspergillus nanangensis.</title>
        <authorList>
            <person name="Lacey H.J."/>
            <person name="Gilchrist C.L.M."/>
            <person name="Crombie A."/>
            <person name="Kalaitzis J.A."/>
            <person name="Vuong D."/>
            <person name="Rutledge P.J."/>
            <person name="Turner P."/>
            <person name="Pitt J.I."/>
            <person name="Lacey E."/>
            <person name="Chooi Y.H."/>
            <person name="Piggott A.M."/>
        </authorList>
    </citation>
    <scope>NUCLEOTIDE SEQUENCE</scope>
    <source>
        <strain evidence="1">MST-FP2251</strain>
    </source>
</reference>
<protein>
    <submittedName>
        <fullName evidence="1">Uncharacterized protein</fullName>
    </submittedName>
</protein>
<evidence type="ECO:0000313" key="1">
    <source>
        <dbReference type="EMBL" id="KAF9883837.1"/>
    </source>
</evidence>
<reference evidence="1" key="2">
    <citation type="submission" date="2020-02" db="EMBL/GenBank/DDBJ databases">
        <authorList>
            <person name="Gilchrist C.L.M."/>
            <person name="Chooi Y.-H."/>
        </authorList>
    </citation>
    <scope>NUCLEOTIDE SEQUENCE</scope>
    <source>
        <strain evidence="1">MST-FP2251</strain>
    </source>
</reference>
<accession>A0AAD4CCM2</accession>
<gene>
    <name evidence="1" type="ORF">FE257_002728</name>
</gene>
<name>A0AAD4CCM2_ASPNN</name>
<comment type="caution">
    <text evidence="1">The sequence shown here is derived from an EMBL/GenBank/DDBJ whole genome shotgun (WGS) entry which is preliminary data.</text>
</comment>
<dbReference type="EMBL" id="VCAU01000145">
    <property type="protein sequence ID" value="KAF9883837.1"/>
    <property type="molecule type" value="Genomic_DNA"/>
</dbReference>